<reference evidence="1 2" key="1">
    <citation type="submission" date="2018-11" db="EMBL/GenBank/DDBJ databases">
        <authorList>
            <consortium name="Pathogen Informatics"/>
        </authorList>
    </citation>
    <scope>NUCLEOTIDE SEQUENCE [LARGE SCALE GENOMIC DNA]</scope>
</reference>
<protein>
    <submittedName>
        <fullName evidence="1">Uncharacterized protein</fullName>
    </submittedName>
</protein>
<dbReference type="InParanoid" id="A0A3P7EDP5"/>
<organism evidence="1 2">
    <name type="scientific">Wuchereria bancrofti</name>
    <dbReference type="NCBI Taxonomy" id="6293"/>
    <lineage>
        <taxon>Eukaryota</taxon>
        <taxon>Metazoa</taxon>
        <taxon>Ecdysozoa</taxon>
        <taxon>Nematoda</taxon>
        <taxon>Chromadorea</taxon>
        <taxon>Rhabditida</taxon>
        <taxon>Spirurina</taxon>
        <taxon>Spiruromorpha</taxon>
        <taxon>Filarioidea</taxon>
        <taxon>Onchocercidae</taxon>
        <taxon>Wuchereria</taxon>
    </lineage>
</organism>
<dbReference type="Proteomes" id="UP000270924">
    <property type="component" value="Unassembled WGS sequence"/>
</dbReference>
<keyword evidence="2" id="KW-1185">Reference proteome</keyword>
<evidence type="ECO:0000313" key="1">
    <source>
        <dbReference type="EMBL" id="VDM14229.1"/>
    </source>
</evidence>
<gene>
    <name evidence="1" type="ORF">WBA_LOCUS7615</name>
</gene>
<accession>A0A3P7EDP5</accession>
<dbReference type="EMBL" id="UYWW01005571">
    <property type="protein sequence ID" value="VDM14229.1"/>
    <property type="molecule type" value="Genomic_DNA"/>
</dbReference>
<name>A0A3P7EDP5_WUCBA</name>
<sequence length="94" mass="10583">MYMVRLAVIEEVNTFSMFVELQLELPSHLIRKNNINATKRSRSHPVYFPIHIDSDDESDNGSATVSHISRMSAYALFSGLRTPETASSTNDHSV</sequence>
<evidence type="ECO:0000313" key="2">
    <source>
        <dbReference type="Proteomes" id="UP000270924"/>
    </source>
</evidence>
<proteinExistence type="predicted"/>
<dbReference type="AlphaFoldDB" id="A0A3P7EDP5"/>
<feature type="non-terminal residue" evidence="1">
    <location>
        <position position="94"/>
    </location>
</feature>
<dbReference type="OrthoDB" id="660555at2759"/>